<organism evidence="1 2">
    <name type="scientific">Caerostris extrusa</name>
    <name type="common">Bark spider</name>
    <name type="synonym">Caerostris bankana</name>
    <dbReference type="NCBI Taxonomy" id="172846"/>
    <lineage>
        <taxon>Eukaryota</taxon>
        <taxon>Metazoa</taxon>
        <taxon>Ecdysozoa</taxon>
        <taxon>Arthropoda</taxon>
        <taxon>Chelicerata</taxon>
        <taxon>Arachnida</taxon>
        <taxon>Araneae</taxon>
        <taxon>Araneomorphae</taxon>
        <taxon>Entelegynae</taxon>
        <taxon>Araneoidea</taxon>
        <taxon>Araneidae</taxon>
        <taxon>Caerostris</taxon>
    </lineage>
</organism>
<gene>
    <name evidence="1" type="ORF">CEXT_632831</name>
</gene>
<accession>A0AAV4VWY6</accession>
<dbReference type="Proteomes" id="UP001054945">
    <property type="component" value="Unassembled WGS sequence"/>
</dbReference>
<sequence>MPDTFYEFCGKVQVFNKVVGDFLLQQLLTYSSLGVLLLPPYLTVEEMPPHSLHPGLLSKIKMCTPLCLFERHPPPIPHCRISGRL</sequence>
<evidence type="ECO:0000313" key="1">
    <source>
        <dbReference type="EMBL" id="GIY73983.1"/>
    </source>
</evidence>
<name>A0AAV4VWY6_CAEEX</name>
<dbReference type="EMBL" id="BPLR01015151">
    <property type="protein sequence ID" value="GIY73983.1"/>
    <property type="molecule type" value="Genomic_DNA"/>
</dbReference>
<reference evidence="1 2" key="1">
    <citation type="submission" date="2021-06" db="EMBL/GenBank/DDBJ databases">
        <title>Caerostris extrusa draft genome.</title>
        <authorList>
            <person name="Kono N."/>
            <person name="Arakawa K."/>
        </authorList>
    </citation>
    <scope>NUCLEOTIDE SEQUENCE [LARGE SCALE GENOMIC DNA]</scope>
</reference>
<proteinExistence type="predicted"/>
<evidence type="ECO:0000313" key="2">
    <source>
        <dbReference type="Proteomes" id="UP001054945"/>
    </source>
</evidence>
<comment type="caution">
    <text evidence="1">The sequence shown here is derived from an EMBL/GenBank/DDBJ whole genome shotgun (WGS) entry which is preliminary data.</text>
</comment>
<keyword evidence="2" id="KW-1185">Reference proteome</keyword>
<dbReference type="AlphaFoldDB" id="A0AAV4VWY6"/>
<protein>
    <submittedName>
        <fullName evidence="1">Uncharacterized protein</fullName>
    </submittedName>
</protein>